<feature type="region of interest" description="Disordered" evidence="1">
    <location>
        <begin position="47"/>
        <end position="68"/>
    </location>
</feature>
<dbReference type="EMBL" id="CAUOFW020002948">
    <property type="protein sequence ID" value="CAK9157129.1"/>
    <property type="molecule type" value="Genomic_DNA"/>
</dbReference>
<keyword evidence="3" id="KW-1185">Reference proteome</keyword>
<evidence type="ECO:0000313" key="3">
    <source>
        <dbReference type="Proteomes" id="UP001642360"/>
    </source>
</evidence>
<protein>
    <submittedName>
        <fullName evidence="2">Uncharacterized protein</fullName>
    </submittedName>
</protein>
<evidence type="ECO:0000313" key="2">
    <source>
        <dbReference type="EMBL" id="CAK9157129.1"/>
    </source>
</evidence>
<evidence type="ECO:0000256" key="1">
    <source>
        <dbReference type="SAM" id="MobiDB-lite"/>
    </source>
</evidence>
<comment type="caution">
    <text evidence="2">The sequence shown here is derived from an EMBL/GenBank/DDBJ whole genome shotgun (WGS) entry which is preliminary data.</text>
</comment>
<feature type="non-terminal residue" evidence="2">
    <location>
        <position position="68"/>
    </location>
</feature>
<gene>
    <name evidence="2" type="ORF">ILEXP_LOCUS25682</name>
</gene>
<reference evidence="2 3" key="1">
    <citation type="submission" date="2024-02" db="EMBL/GenBank/DDBJ databases">
        <authorList>
            <person name="Vignale AGUSTIN F."/>
            <person name="Sosa J E."/>
            <person name="Modenutti C."/>
        </authorList>
    </citation>
    <scope>NUCLEOTIDE SEQUENCE [LARGE SCALE GENOMIC DNA]</scope>
</reference>
<feature type="region of interest" description="Disordered" evidence="1">
    <location>
        <begin position="1"/>
        <end position="22"/>
    </location>
</feature>
<sequence length="68" mass="7679">LDELKSKKERIGGKLSPGTNSKLMSYRYHDARGLRYQYHAVKSPRIGTTLNPIDTRQAECPSTGTKEQ</sequence>
<dbReference type="Proteomes" id="UP001642360">
    <property type="component" value="Unassembled WGS sequence"/>
</dbReference>
<accession>A0ABC8SIW2</accession>
<name>A0ABC8SIW2_9AQUA</name>
<dbReference type="AlphaFoldDB" id="A0ABC8SIW2"/>
<feature type="non-terminal residue" evidence="2">
    <location>
        <position position="1"/>
    </location>
</feature>
<proteinExistence type="predicted"/>
<organism evidence="2 3">
    <name type="scientific">Ilex paraguariensis</name>
    <name type="common">yerba mate</name>
    <dbReference type="NCBI Taxonomy" id="185542"/>
    <lineage>
        <taxon>Eukaryota</taxon>
        <taxon>Viridiplantae</taxon>
        <taxon>Streptophyta</taxon>
        <taxon>Embryophyta</taxon>
        <taxon>Tracheophyta</taxon>
        <taxon>Spermatophyta</taxon>
        <taxon>Magnoliopsida</taxon>
        <taxon>eudicotyledons</taxon>
        <taxon>Gunneridae</taxon>
        <taxon>Pentapetalae</taxon>
        <taxon>asterids</taxon>
        <taxon>campanulids</taxon>
        <taxon>Aquifoliales</taxon>
        <taxon>Aquifoliaceae</taxon>
        <taxon>Ilex</taxon>
    </lineage>
</organism>
<feature type="compositionally biased region" description="Basic and acidic residues" evidence="1">
    <location>
        <begin position="1"/>
        <end position="12"/>
    </location>
</feature>